<reference evidence="4 5" key="1">
    <citation type="submission" date="2024-10" db="EMBL/GenBank/DDBJ databases">
        <authorList>
            <person name="Cho J.-C."/>
        </authorList>
    </citation>
    <scope>NUCLEOTIDE SEQUENCE [LARGE SCALE GENOMIC DNA]</scope>
    <source>
        <strain evidence="4 5">KCTC29696</strain>
    </source>
</reference>
<dbReference type="RefSeq" id="WP_279951323.1">
    <property type="nucleotide sequence ID" value="NZ_BAABEN010000031.1"/>
</dbReference>
<evidence type="ECO:0000313" key="5">
    <source>
        <dbReference type="Proteomes" id="UP001607069"/>
    </source>
</evidence>
<dbReference type="InterPro" id="IPR039430">
    <property type="entry name" value="Thymidylate_kin-like_dom"/>
</dbReference>
<accession>A0ABW7HQ23</accession>
<keyword evidence="1 4" id="KW-0418">Kinase</keyword>
<comment type="function">
    <text evidence="1">Phosphorylation of dTMP to form dTDP in both de novo and salvage pathways of dTTP synthesis.</text>
</comment>
<protein>
    <recommendedName>
        <fullName evidence="1">Thymidylate kinase</fullName>
        <ecNumber evidence="1">2.7.4.9</ecNumber>
    </recommendedName>
    <alternativeName>
        <fullName evidence="1">dTMP kinase</fullName>
    </alternativeName>
</protein>
<dbReference type="InterPro" id="IPR018094">
    <property type="entry name" value="Thymidylate_kinase"/>
</dbReference>
<name>A0ABW7HQ23_9ACTN</name>
<dbReference type="Gene3D" id="3.40.50.300">
    <property type="entry name" value="P-loop containing nucleotide triphosphate hydrolases"/>
    <property type="match status" value="1"/>
</dbReference>
<feature type="compositionally biased region" description="Low complexity" evidence="2">
    <location>
        <begin position="227"/>
        <end position="237"/>
    </location>
</feature>
<dbReference type="Pfam" id="PF02223">
    <property type="entry name" value="Thymidylate_kin"/>
    <property type="match status" value="1"/>
</dbReference>
<keyword evidence="1" id="KW-0808">Transferase</keyword>
<dbReference type="InterPro" id="IPR027417">
    <property type="entry name" value="P-loop_NTPase"/>
</dbReference>
<dbReference type="GO" id="GO:0016301">
    <property type="term" value="F:kinase activity"/>
    <property type="evidence" value="ECO:0007669"/>
    <property type="project" value="UniProtKB-KW"/>
</dbReference>
<dbReference type="EC" id="2.7.4.9" evidence="1"/>
<evidence type="ECO:0000259" key="3">
    <source>
        <dbReference type="Pfam" id="PF02223"/>
    </source>
</evidence>
<sequence length="246" mass="26862">MHPTGSHPGLLVSIEGVNGVGKDYLLQHARPRLTRPSRTIAEFSARMRSTGTPGLSQQILRAMARAADGDHFLRGSAPRSETLLLLAVKTHDYESALPHLLDGATVVEGRSLHSTAVYQSLILEPADPLPTARRLLGLGARWRPLPDTTVLVTDDLDAALARAEQRDDKIFTLEERTLHRRAEELFRELADGDDRIRVLDRRRLTPVEAAALMAQWIDQAAARKAAGAAAVPRPRGASDADEQVSS</sequence>
<dbReference type="Proteomes" id="UP001607069">
    <property type="component" value="Unassembled WGS sequence"/>
</dbReference>
<evidence type="ECO:0000256" key="1">
    <source>
        <dbReference type="HAMAP-Rule" id="MF_00165"/>
    </source>
</evidence>
<comment type="similarity">
    <text evidence="1">Belongs to the thymidylate kinase family.</text>
</comment>
<dbReference type="EMBL" id="JBIHMK010000017">
    <property type="protein sequence ID" value="MFH0247972.1"/>
    <property type="molecule type" value="Genomic_DNA"/>
</dbReference>
<keyword evidence="5" id="KW-1185">Reference proteome</keyword>
<feature type="region of interest" description="Disordered" evidence="2">
    <location>
        <begin position="227"/>
        <end position="246"/>
    </location>
</feature>
<dbReference type="HAMAP" id="MF_00165">
    <property type="entry name" value="Thymidylate_kinase"/>
    <property type="match status" value="1"/>
</dbReference>
<evidence type="ECO:0000256" key="2">
    <source>
        <dbReference type="SAM" id="MobiDB-lite"/>
    </source>
</evidence>
<dbReference type="SUPFAM" id="SSF52540">
    <property type="entry name" value="P-loop containing nucleoside triphosphate hydrolases"/>
    <property type="match status" value="1"/>
</dbReference>
<comment type="caution">
    <text evidence="1">Lacks conserved residue(s) required for the propagation of feature annotation.</text>
</comment>
<comment type="caution">
    <text evidence="4">The sequence shown here is derived from an EMBL/GenBank/DDBJ whole genome shotgun (WGS) entry which is preliminary data.</text>
</comment>
<keyword evidence="1" id="KW-0547">Nucleotide-binding</keyword>
<gene>
    <name evidence="1" type="primary">tmk</name>
    <name evidence="4" type="ORF">ACG5V6_07070</name>
</gene>
<organism evidence="4 5">
    <name type="scientific">Streptomyces chitinivorans</name>
    <dbReference type="NCBI Taxonomy" id="1257027"/>
    <lineage>
        <taxon>Bacteria</taxon>
        <taxon>Bacillati</taxon>
        <taxon>Actinomycetota</taxon>
        <taxon>Actinomycetes</taxon>
        <taxon>Kitasatosporales</taxon>
        <taxon>Streptomycetaceae</taxon>
        <taxon>Streptomyces</taxon>
    </lineage>
</organism>
<keyword evidence="1" id="KW-0067">ATP-binding</keyword>
<feature type="domain" description="Thymidylate kinase-like" evidence="3">
    <location>
        <begin position="14"/>
        <end position="200"/>
    </location>
</feature>
<proteinExistence type="inferred from homology"/>
<evidence type="ECO:0000313" key="4">
    <source>
        <dbReference type="EMBL" id="MFH0247972.1"/>
    </source>
</evidence>
<comment type="catalytic activity">
    <reaction evidence="1">
        <text>dTMP + ATP = dTDP + ADP</text>
        <dbReference type="Rhea" id="RHEA:13517"/>
        <dbReference type="ChEBI" id="CHEBI:30616"/>
        <dbReference type="ChEBI" id="CHEBI:58369"/>
        <dbReference type="ChEBI" id="CHEBI:63528"/>
        <dbReference type="ChEBI" id="CHEBI:456216"/>
        <dbReference type="EC" id="2.7.4.9"/>
    </reaction>
</comment>
<keyword evidence="1" id="KW-0545">Nucleotide biosynthesis</keyword>